<dbReference type="HOGENOM" id="CLU_056917_0_1_0"/>
<evidence type="ECO:0000259" key="7">
    <source>
        <dbReference type="Pfam" id="PF00482"/>
    </source>
</evidence>
<keyword evidence="4 6" id="KW-1133">Transmembrane helix</keyword>
<dbReference type="STRING" id="330214.NIDE2109"/>
<dbReference type="AlphaFoldDB" id="D8PF20"/>
<gene>
    <name evidence="8" type="primary">tadC</name>
    <name evidence="8" type="ORF">NIDE2109</name>
</gene>
<reference evidence="8 9" key="1">
    <citation type="journal article" date="2010" name="Proc. Natl. Acad. Sci. U.S.A.">
        <title>A Nitrospira metagenome illuminates the physiology and evolution of globally important nitrite-oxidizing bacteria.</title>
        <authorList>
            <person name="Lucker S."/>
            <person name="Wagner M."/>
            <person name="Maixner F."/>
            <person name="Pelletier E."/>
            <person name="Koch H."/>
            <person name="Vacherie B."/>
            <person name="Rattei T."/>
            <person name="Sinninghe Damste J."/>
            <person name="Spieck E."/>
            <person name="Le Paslier D."/>
            <person name="Daims H."/>
        </authorList>
    </citation>
    <scope>NUCLEOTIDE SEQUENCE [LARGE SCALE GENOMIC DNA]</scope>
</reference>
<evidence type="ECO:0000256" key="4">
    <source>
        <dbReference type="ARBA" id="ARBA00022989"/>
    </source>
</evidence>
<accession>D8PF20</accession>
<evidence type="ECO:0000256" key="6">
    <source>
        <dbReference type="SAM" id="Phobius"/>
    </source>
</evidence>
<evidence type="ECO:0000256" key="2">
    <source>
        <dbReference type="ARBA" id="ARBA00022475"/>
    </source>
</evidence>
<keyword evidence="9" id="KW-1185">Reference proteome</keyword>
<evidence type="ECO:0000256" key="5">
    <source>
        <dbReference type="ARBA" id="ARBA00023136"/>
    </source>
</evidence>
<feature type="transmembrane region" description="Helical" evidence="6">
    <location>
        <begin position="284"/>
        <end position="309"/>
    </location>
</feature>
<protein>
    <submittedName>
        <fullName evidence="8">Pilus assembly protein TadC</fullName>
    </submittedName>
</protein>
<evidence type="ECO:0000256" key="1">
    <source>
        <dbReference type="ARBA" id="ARBA00004651"/>
    </source>
</evidence>
<keyword evidence="3 6" id="KW-0812">Transmembrane</keyword>
<organism evidence="8 9">
    <name type="scientific">Nitrospira defluvii</name>
    <dbReference type="NCBI Taxonomy" id="330214"/>
    <lineage>
        <taxon>Bacteria</taxon>
        <taxon>Pseudomonadati</taxon>
        <taxon>Nitrospirota</taxon>
        <taxon>Nitrospiria</taxon>
        <taxon>Nitrospirales</taxon>
        <taxon>Nitrospiraceae</taxon>
        <taxon>Nitrospira</taxon>
    </lineage>
</organism>
<evidence type="ECO:0000313" key="9">
    <source>
        <dbReference type="Proteomes" id="UP000001660"/>
    </source>
</evidence>
<proteinExistence type="predicted"/>
<feature type="transmembrane region" description="Helical" evidence="6">
    <location>
        <begin position="133"/>
        <end position="154"/>
    </location>
</feature>
<dbReference type="PANTHER" id="PTHR35007">
    <property type="entry name" value="INTEGRAL MEMBRANE PROTEIN-RELATED"/>
    <property type="match status" value="1"/>
</dbReference>
<feature type="transmembrane region" description="Helical" evidence="6">
    <location>
        <begin position="107"/>
        <end position="127"/>
    </location>
</feature>
<name>D8PF20_9BACT</name>
<feature type="domain" description="Type II secretion system protein GspF" evidence="7">
    <location>
        <begin position="173"/>
        <end position="301"/>
    </location>
</feature>
<comment type="subcellular location">
    <subcellularLocation>
        <location evidence="1">Cell membrane</location>
        <topology evidence="1">Multi-pass membrane protein</topology>
    </subcellularLocation>
</comment>
<keyword evidence="2" id="KW-1003">Cell membrane</keyword>
<evidence type="ECO:0000256" key="3">
    <source>
        <dbReference type="ARBA" id="ARBA00022692"/>
    </source>
</evidence>
<dbReference type="PANTHER" id="PTHR35007:SF2">
    <property type="entry name" value="PILUS ASSEMBLE PROTEIN"/>
    <property type="match status" value="1"/>
</dbReference>
<dbReference type="GO" id="GO:0005886">
    <property type="term" value="C:plasma membrane"/>
    <property type="evidence" value="ECO:0007669"/>
    <property type="project" value="UniProtKB-SubCell"/>
</dbReference>
<feature type="transmembrane region" description="Helical" evidence="6">
    <location>
        <begin position="12"/>
        <end position="32"/>
    </location>
</feature>
<dbReference type="EMBL" id="FP929003">
    <property type="protein sequence ID" value="CBK41829.1"/>
    <property type="molecule type" value="Genomic_DNA"/>
</dbReference>
<dbReference type="KEGG" id="nde:NIDE2109"/>
<keyword evidence="5 6" id="KW-0472">Membrane</keyword>
<dbReference type="eggNOG" id="COG2064">
    <property type="taxonomic scope" value="Bacteria"/>
</dbReference>
<dbReference type="InterPro" id="IPR018076">
    <property type="entry name" value="T2SS_GspF_dom"/>
</dbReference>
<dbReference type="Proteomes" id="UP000001660">
    <property type="component" value="Chromosome"/>
</dbReference>
<evidence type="ECO:0000313" key="8">
    <source>
        <dbReference type="EMBL" id="CBK41829.1"/>
    </source>
</evidence>
<sequence>MSEESMDVTITISLAAFLGCLIGIAGLGLYVAEHRKISRWRRRVEGVRGAEERVAFLASLWNQGRRLLLICGRRRTGPTREGEPLSLPNPFATAGLRGSDLPVLFQGAKLFGAVVCPLTCLSLYGLLANTPTFFPLILCMASALAGWYGPDLWLQRRIESRQRNILAAFPDALDLMVVCVEAGLSLDVAITRVGQELQLMHRELSEELRALYLELRTGRSRQQALRNAGLRIQLEEVQSFVALLVQTERFGTSVGQALRAHADGLRTRQDLQATEMAAKLPVKLLLPLIFFIFPSLLVVLLGPAAIQVIRQLAPTLGP</sequence>
<dbReference type="Pfam" id="PF00482">
    <property type="entry name" value="T2SSF"/>
    <property type="match status" value="1"/>
</dbReference>